<dbReference type="EMBL" id="MT144283">
    <property type="protein sequence ID" value="QJA51690.1"/>
    <property type="molecule type" value="Genomic_DNA"/>
</dbReference>
<protein>
    <submittedName>
        <fullName evidence="1">Uncharacterized protein</fullName>
    </submittedName>
</protein>
<accession>A0A6H1ZWV9</accession>
<dbReference type="EMBL" id="MT141299">
    <property type="protein sequence ID" value="QJA57918.1"/>
    <property type="molecule type" value="Genomic_DNA"/>
</dbReference>
<proteinExistence type="predicted"/>
<reference evidence="1" key="1">
    <citation type="submission" date="2020-03" db="EMBL/GenBank/DDBJ databases">
        <title>The deep terrestrial virosphere.</title>
        <authorList>
            <person name="Holmfeldt K."/>
            <person name="Nilsson E."/>
            <person name="Simone D."/>
            <person name="Lopez-Fernandez M."/>
            <person name="Wu X."/>
            <person name="de Brujin I."/>
            <person name="Lundin D."/>
            <person name="Andersson A."/>
            <person name="Bertilsson S."/>
            <person name="Dopson M."/>
        </authorList>
    </citation>
    <scope>NUCLEOTIDE SEQUENCE</scope>
    <source>
        <strain evidence="3">MM415A01127</strain>
        <strain evidence="2">MM415B01536</strain>
        <strain evidence="1">TM448A02254</strain>
    </source>
</reference>
<organism evidence="1">
    <name type="scientific">viral metagenome</name>
    <dbReference type="NCBI Taxonomy" id="1070528"/>
    <lineage>
        <taxon>unclassified sequences</taxon>
        <taxon>metagenomes</taxon>
        <taxon>organismal metagenomes</taxon>
    </lineage>
</organism>
<sequence>MDITNNPLRMVYKALWDTLEASSSFLSVVSGTANRIHHDGTKHRYAPDALADADSPQVELVLAGQNVHLEATSNDTFWDLTWEIQVATGDMRFLTLLDTNWVIGIGMLGWQTHIMTLEWNGKTFVHLARPLKIEEAIDSRRISPGNEGWVAVWRGEVKMHFDTSDMHAEDT</sequence>
<evidence type="ECO:0000313" key="2">
    <source>
        <dbReference type="EMBL" id="QJA57918.1"/>
    </source>
</evidence>
<gene>
    <name evidence="3" type="ORF">MM415A01127_0004</name>
    <name evidence="2" type="ORF">MM415B01536_0006</name>
    <name evidence="1" type="ORF">TM448A02254_0002</name>
</gene>
<dbReference type="EMBL" id="MT142322">
    <property type="protein sequence ID" value="QJA78148.1"/>
    <property type="molecule type" value="Genomic_DNA"/>
</dbReference>
<evidence type="ECO:0000313" key="3">
    <source>
        <dbReference type="EMBL" id="QJA78148.1"/>
    </source>
</evidence>
<name>A0A6H1ZWV9_9ZZZZ</name>
<dbReference type="AlphaFoldDB" id="A0A6H1ZWV9"/>
<evidence type="ECO:0000313" key="1">
    <source>
        <dbReference type="EMBL" id="QJA51690.1"/>
    </source>
</evidence>